<dbReference type="InterPro" id="IPR036397">
    <property type="entry name" value="RNaseH_sf"/>
</dbReference>
<comment type="subunit">
    <text evidence="19">Forms DNA polymerase zeta with REV7.</text>
</comment>
<dbReference type="InterPro" id="IPR006172">
    <property type="entry name" value="DNA-dir_DNA_pol_B"/>
</dbReference>
<evidence type="ECO:0000313" key="27">
    <source>
        <dbReference type="EMBL" id="TFY69767.1"/>
    </source>
</evidence>
<keyword evidence="21" id="KW-0175">Coiled coil</keyword>
<evidence type="ECO:0000256" key="11">
    <source>
        <dbReference type="ARBA" id="ARBA00022833"/>
    </source>
</evidence>
<evidence type="ECO:0000259" key="26">
    <source>
        <dbReference type="Pfam" id="PF24055"/>
    </source>
</evidence>
<evidence type="ECO:0000259" key="24">
    <source>
        <dbReference type="Pfam" id="PF03104"/>
    </source>
</evidence>
<keyword evidence="13 20" id="KW-0408">Iron</keyword>
<organism evidence="27 28">
    <name type="scientific">Rhodofomes roseus</name>
    <dbReference type="NCBI Taxonomy" id="34475"/>
    <lineage>
        <taxon>Eukaryota</taxon>
        <taxon>Fungi</taxon>
        <taxon>Dikarya</taxon>
        <taxon>Basidiomycota</taxon>
        <taxon>Agaricomycotina</taxon>
        <taxon>Agaricomycetes</taxon>
        <taxon>Polyporales</taxon>
        <taxon>Rhodofomes</taxon>
    </lineage>
</organism>
<feature type="domain" description="DNA polymerase delta/zeta catalytic subunit N-terminal" evidence="26">
    <location>
        <begin position="2"/>
        <end position="45"/>
    </location>
</feature>
<comment type="subcellular location">
    <subcellularLocation>
        <location evidence="2 20">Nucleus</location>
    </subcellularLocation>
</comment>
<feature type="compositionally biased region" description="Polar residues" evidence="22">
    <location>
        <begin position="365"/>
        <end position="380"/>
    </location>
</feature>
<keyword evidence="6 20" id="KW-0548">Nucleotidyltransferase</keyword>
<feature type="compositionally biased region" description="Basic and acidic residues" evidence="22">
    <location>
        <begin position="549"/>
        <end position="559"/>
    </location>
</feature>
<dbReference type="EC" id="2.7.7.7" evidence="20"/>
<dbReference type="Gene3D" id="3.90.1600.10">
    <property type="entry name" value="Palm domain of DNA polymerase"/>
    <property type="match status" value="1"/>
</dbReference>
<feature type="region of interest" description="Disordered" evidence="22">
    <location>
        <begin position="342"/>
        <end position="386"/>
    </location>
</feature>
<evidence type="ECO:0000256" key="19">
    <source>
        <dbReference type="ARBA" id="ARBA00066055"/>
    </source>
</evidence>
<dbReference type="GO" id="GO:0003887">
    <property type="term" value="F:DNA-directed DNA polymerase activity"/>
    <property type="evidence" value="ECO:0007669"/>
    <property type="project" value="UniProtKB-KW"/>
</dbReference>
<dbReference type="GO" id="GO:0000166">
    <property type="term" value="F:nucleotide binding"/>
    <property type="evidence" value="ECO:0007669"/>
    <property type="project" value="InterPro"/>
</dbReference>
<evidence type="ECO:0000256" key="14">
    <source>
        <dbReference type="ARBA" id="ARBA00023014"/>
    </source>
</evidence>
<feature type="compositionally biased region" description="Acidic residues" evidence="22">
    <location>
        <begin position="346"/>
        <end position="357"/>
    </location>
</feature>
<evidence type="ECO:0000256" key="6">
    <source>
        <dbReference type="ARBA" id="ARBA00022695"/>
    </source>
</evidence>
<keyword evidence="17 20" id="KW-0539">Nucleus</keyword>
<dbReference type="EMBL" id="SEKV01000005">
    <property type="protein sequence ID" value="TFY69767.1"/>
    <property type="molecule type" value="Genomic_DNA"/>
</dbReference>
<evidence type="ECO:0000256" key="2">
    <source>
        <dbReference type="ARBA" id="ARBA00004123"/>
    </source>
</evidence>
<feature type="compositionally biased region" description="Basic and acidic residues" evidence="22">
    <location>
        <begin position="107"/>
        <end position="118"/>
    </location>
</feature>
<dbReference type="InterPro" id="IPR025687">
    <property type="entry name" value="Znf-C4pol"/>
</dbReference>
<keyword evidence="15 20" id="KW-0238">DNA-binding</keyword>
<dbReference type="InterPro" id="IPR012337">
    <property type="entry name" value="RNaseH-like_sf"/>
</dbReference>
<keyword evidence="16" id="KW-0234">DNA repair</keyword>
<dbReference type="FunFam" id="1.10.287.690:FF:000002">
    <property type="entry name" value="DNA polymerase zeta"/>
    <property type="match status" value="1"/>
</dbReference>
<dbReference type="GO" id="GO:0016035">
    <property type="term" value="C:zeta DNA polymerase complex"/>
    <property type="evidence" value="ECO:0007669"/>
    <property type="project" value="InterPro"/>
</dbReference>
<dbReference type="Gene3D" id="1.10.132.60">
    <property type="entry name" value="DNA polymerase family B, C-terminal domain"/>
    <property type="match status" value="1"/>
</dbReference>
<proteinExistence type="inferred from homology"/>
<dbReference type="Pfam" id="PF24055">
    <property type="entry name" value="POL3_N"/>
    <property type="match status" value="1"/>
</dbReference>
<protein>
    <recommendedName>
        <fullName evidence="20">DNA polymerase</fullName>
        <ecNumber evidence="20">2.7.7.7</ecNumber>
    </recommendedName>
</protein>
<keyword evidence="4 20" id="KW-0004">4Fe-4S</keyword>
<dbReference type="GO" id="GO:0003677">
    <property type="term" value="F:DNA binding"/>
    <property type="evidence" value="ECO:0007669"/>
    <property type="project" value="UniProtKB-KW"/>
</dbReference>
<feature type="region of interest" description="Disordered" evidence="22">
    <location>
        <begin position="546"/>
        <end position="611"/>
    </location>
</feature>
<feature type="region of interest" description="Disordered" evidence="22">
    <location>
        <begin position="415"/>
        <end position="465"/>
    </location>
</feature>
<dbReference type="FunFam" id="1.10.132.60:FF:000007">
    <property type="entry name" value="DNA polymerase"/>
    <property type="match status" value="1"/>
</dbReference>
<dbReference type="InterPro" id="IPR006133">
    <property type="entry name" value="DNA-dir_DNA_pol_B_exonuc"/>
</dbReference>
<evidence type="ECO:0000256" key="3">
    <source>
        <dbReference type="ARBA" id="ARBA00005755"/>
    </source>
</evidence>
<dbReference type="FunFam" id="3.30.420.10:FF:000024">
    <property type="entry name" value="DNA polymerase zeta catalytic subunit"/>
    <property type="match status" value="1"/>
</dbReference>
<evidence type="ECO:0000256" key="1">
    <source>
        <dbReference type="ARBA" id="ARBA00001966"/>
    </source>
</evidence>
<evidence type="ECO:0000259" key="25">
    <source>
        <dbReference type="Pfam" id="PF14260"/>
    </source>
</evidence>
<dbReference type="InterPro" id="IPR006134">
    <property type="entry name" value="DNA-dir_DNA_pol_B_multi_dom"/>
</dbReference>
<keyword evidence="10 20" id="KW-0863">Zinc-finger</keyword>
<dbReference type="GO" id="GO:0008270">
    <property type="term" value="F:zinc ion binding"/>
    <property type="evidence" value="ECO:0007669"/>
    <property type="project" value="UniProtKB-KW"/>
</dbReference>
<gene>
    <name evidence="27" type="ORF">EVJ58_g209</name>
</gene>
<evidence type="ECO:0000259" key="23">
    <source>
        <dbReference type="Pfam" id="PF00136"/>
    </source>
</evidence>
<feature type="coiled-coil region" evidence="21">
    <location>
        <begin position="1415"/>
        <end position="1442"/>
    </location>
</feature>
<keyword evidence="14 20" id="KW-0411">Iron-sulfur</keyword>
<evidence type="ECO:0000256" key="10">
    <source>
        <dbReference type="ARBA" id="ARBA00022771"/>
    </source>
</evidence>
<dbReference type="Gene3D" id="3.30.342.10">
    <property type="entry name" value="DNA Polymerase, chain B, domain 1"/>
    <property type="match status" value="1"/>
</dbReference>
<feature type="compositionally biased region" description="Polar residues" evidence="22">
    <location>
        <begin position="421"/>
        <end position="440"/>
    </location>
</feature>
<reference evidence="27 28" key="1">
    <citation type="submission" date="2019-01" db="EMBL/GenBank/DDBJ databases">
        <title>Genome sequencing of the rare red list fungi Fomitopsis rosea.</title>
        <authorList>
            <person name="Buettner E."/>
            <person name="Kellner H."/>
        </authorList>
    </citation>
    <scope>NUCLEOTIDE SEQUENCE [LARGE SCALE GENOMIC DNA]</scope>
    <source>
        <strain evidence="27 28">DSM 105464</strain>
    </source>
</reference>
<keyword evidence="5 20" id="KW-0808">Transferase</keyword>
<evidence type="ECO:0000256" key="16">
    <source>
        <dbReference type="ARBA" id="ARBA00023204"/>
    </source>
</evidence>
<comment type="caution">
    <text evidence="27">The sequence shown here is derived from an EMBL/GenBank/DDBJ whole genome shotgun (WGS) entry which is preliminary data.</text>
</comment>
<dbReference type="Gene3D" id="3.30.420.10">
    <property type="entry name" value="Ribonuclease H-like superfamily/Ribonuclease H"/>
    <property type="match status" value="1"/>
</dbReference>
<keyword evidence="9" id="KW-0227">DNA damage</keyword>
<dbReference type="Pfam" id="PF00136">
    <property type="entry name" value="DNA_pol_B"/>
    <property type="match status" value="1"/>
</dbReference>
<dbReference type="SUPFAM" id="SSF53098">
    <property type="entry name" value="Ribonuclease H-like"/>
    <property type="match status" value="1"/>
</dbReference>
<dbReference type="STRING" id="34475.A0A4Y9Z6V7"/>
<dbReference type="PRINTS" id="PR00106">
    <property type="entry name" value="DNAPOLB"/>
</dbReference>
<feature type="region of interest" description="Disordered" evidence="22">
    <location>
        <begin position="185"/>
        <end position="207"/>
    </location>
</feature>
<evidence type="ECO:0000256" key="20">
    <source>
        <dbReference type="RuleBase" id="RU000442"/>
    </source>
</evidence>
<dbReference type="PANTHER" id="PTHR45812">
    <property type="entry name" value="DNA POLYMERASE ZETA CATALYTIC SUBUNIT"/>
    <property type="match status" value="1"/>
</dbReference>
<feature type="domain" description="DNA-directed DNA polymerase family B exonuclease" evidence="24">
    <location>
        <begin position="615"/>
        <end position="781"/>
    </location>
</feature>
<dbReference type="GO" id="GO:0000724">
    <property type="term" value="P:double-strand break repair via homologous recombination"/>
    <property type="evidence" value="ECO:0007669"/>
    <property type="project" value="TreeGrafter"/>
</dbReference>
<dbReference type="SMART" id="SM00486">
    <property type="entry name" value="POLBc"/>
    <property type="match status" value="1"/>
</dbReference>
<evidence type="ECO:0000256" key="12">
    <source>
        <dbReference type="ARBA" id="ARBA00022932"/>
    </source>
</evidence>
<comment type="cofactor">
    <cofactor evidence="1 20">
        <name>[4Fe-4S] cluster</name>
        <dbReference type="ChEBI" id="CHEBI:49883"/>
    </cofactor>
</comment>
<evidence type="ECO:0000256" key="4">
    <source>
        <dbReference type="ARBA" id="ARBA00022485"/>
    </source>
</evidence>
<accession>A0A4Y9Z6V7</accession>
<evidence type="ECO:0000256" key="21">
    <source>
        <dbReference type="SAM" id="Coils"/>
    </source>
</evidence>
<evidence type="ECO:0000256" key="9">
    <source>
        <dbReference type="ARBA" id="ARBA00022763"/>
    </source>
</evidence>
<dbReference type="Proteomes" id="UP000298390">
    <property type="component" value="Unassembled WGS sequence"/>
</dbReference>
<name>A0A4Y9Z6V7_9APHY</name>
<sequence>MKRNPLAPKSQFIRAIVLTKGVHFYGFHASYSPFLKVHIADPSFVNRAVTILQSGTVMKTRFRVYESHINFNLQFMCDFGLYGCGWMDLGEVWERGAEETADDLYESDDRNDQDDSKHTFPTSPYFRQSRMPLEVDVAVHQIHNRHRLSARNIHHRLSIPGPPLPSEPLVLSVRELWEDERQRRIARGLPPSPEIPQDPSENSRGPGAAWVAEARWWDEIRRRIERERGKEKVLPSSRNWEKWVMTTFESIEALWEDEWKTWKPGPPEGDVCARDAHVDRVRDDADEINPYAGSQMANGALSQVSRAEHAAEVEVDEELLSSQAMGNFVQEQEPDWEKLRDGYAEHDEDGPDDEVAAEDGPPPENQFTHDQPGTSSPQKYSRSRDENPFDQIWHNIVRYALASDEEPWLTIECSAKRHRSASTVSIDRTPSKNTSTSVPVINSPPDTPTKTVSRIQDEPDTSSVFSPMRIGRLANSAIPGTPAKLRNVVPQSIADIQSVDLQVQLMQRQVLNMPEQQHDLDVRRLKHVPLDAAAFREVDPENPFVVGTDTHRLKDDGSMKRTHAQSSDVSGEMTPRPPKKRKIEGPTQANPYGMKATPLKSSKPSSRERQNMSTFSLEVFAPSTGNRLPDPDQDEVVAVFYSYQDSVEDNGSFACQTGMIVVENDQVSTRRLRGVQFEMVSSELDLLNRLIDTVLDVNPDIVSGWEVQAASWGYLSARANMYGYDLGEQISRAPGRHMGGGSDQWGMRTTSTFKVVGRHVLNVWRIMRAEQNLTSYTFENVVFYVLQRRTPRYSPQTLTEWYYSTTPLHTANLLRYYAARTSTVLEILDVAEVVTKNAEFARVFGVDFFSVLSRGSQFKVESFMFRIAKPESFVLLSPSKQDVGKQNAAECMPLIMEPLSAFYTSPLVVLDFQSLYPSIMIAYNYCYSTCLGRVTDFKGQYKFGVTDLQQPAGLLATLEKHINVAPNGIMYVKQDVRKGLLGRMLTELLDTRVMVKQAMKGVKDNKALRRVLDARQLGLKYIANVTYGYTSATYSGRMPAVEIADSIVQSGRETLEKAIRVIQSTKKWGARVVYGDTDSLFIYLQGKTKDQAFRIGYDIAETITAMNPAPVKLKFEKVYLPCVLMAKKRYVGFKFESPDETEPGFDAKGIETVRRDGIPAQQKMTETCLNKVKEYCCRTWAKILENKASIQDFIFAKEVRMGTYSDKVPPPPGVTVAARRMLADPNNEPQYGDRIPYVIVRGDPDSRLVDRAVSPEELLNNRQKHLDAAYYISRVLIPPLERIFNLVGADVRAWYDEMPKALRTDQPEAVLQSPRKAKRQMNSAAANPFKIDEHFLTSRCLVCKAPAPGGLCDTCRAHPQETISGLLSRLHVAEAKLQNVQTICSSCCGIPAAEPVKCESLDCPWLYERKKVENKVEAMDVVAELVAELQEAEDMQEEMVVDESP</sequence>
<evidence type="ECO:0000313" key="28">
    <source>
        <dbReference type="Proteomes" id="UP000298390"/>
    </source>
</evidence>
<feature type="domain" description="DNA-directed DNA polymerase family B multifunctional" evidence="23">
    <location>
        <begin position="848"/>
        <end position="1285"/>
    </location>
</feature>
<evidence type="ECO:0000256" key="17">
    <source>
        <dbReference type="ARBA" id="ARBA00023242"/>
    </source>
</evidence>
<evidence type="ECO:0000256" key="18">
    <source>
        <dbReference type="ARBA" id="ARBA00049244"/>
    </source>
</evidence>
<evidence type="ECO:0000256" key="7">
    <source>
        <dbReference type="ARBA" id="ARBA00022705"/>
    </source>
</evidence>
<evidence type="ECO:0000256" key="5">
    <source>
        <dbReference type="ARBA" id="ARBA00022679"/>
    </source>
</evidence>
<comment type="similarity">
    <text evidence="3 20">Belongs to the DNA polymerase type-B family.</text>
</comment>
<dbReference type="PANTHER" id="PTHR45812:SF1">
    <property type="entry name" value="DNA POLYMERASE ZETA CATALYTIC SUBUNIT"/>
    <property type="match status" value="1"/>
</dbReference>
<dbReference type="InterPro" id="IPR023211">
    <property type="entry name" value="DNA_pol_palm_dom_sf"/>
</dbReference>
<feature type="region of interest" description="Disordered" evidence="22">
    <location>
        <begin position="105"/>
        <end position="125"/>
    </location>
</feature>
<evidence type="ECO:0000256" key="13">
    <source>
        <dbReference type="ARBA" id="ARBA00023004"/>
    </source>
</evidence>
<feature type="domain" description="C4-type zinc-finger of DNA polymerase delta" evidence="25">
    <location>
        <begin position="1340"/>
        <end position="1409"/>
    </location>
</feature>
<dbReference type="InterPro" id="IPR042087">
    <property type="entry name" value="DNA_pol_B_thumb"/>
</dbReference>
<dbReference type="SUPFAM" id="SSF56672">
    <property type="entry name" value="DNA/RNA polymerases"/>
    <property type="match status" value="1"/>
</dbReference>
<dbReference type="GO" id="GO:0005634">
    <property type="term" value="C:nucleus"/>
    <property type="evidence" value="ECO:0007669"/>
    <property type="project" value="UniProtKB-SubCell"/>
</dbReference>
<dbReference type="CDD" id="cd05778">
    <property type="entry name" value="DNA_polB_zeta_exo"/>
    <property type="match status" value="1"/>
</dbReference>
<dbReference type="Pfam" id="PF03104">
    <property type="entry name" value="DNA_pol_B_exo1"/>
    <property type="match status" value="1"/>
</dbReference>
<dbReference type="InterPro" id="IPR017964">
    <property type="entry name" value="DNA-dir_DNA_pol_B_CS"/>
</dbReference>
<dbReference type="InterPro" id="IPR043502">
    <property type="entry name" value="DNA/RNA_pol_sf"/>
</dbReference>
<keyword evidence="12 20" id="KW-0239">DNA-directed DNA polymerase</keyword>
<dbReference type="PROSITE" id="PS00116">
    <property type="entry name" value="DNA_POLYMERASE_B"/>
    <property type="match status" value="1"/>
</dbReference>
<dbReference type="GO" id="GO:0006260">
    <property type="term" value="P:DNA replication"/>
    <property type="evidence" value="ECO:0007669"/>
    <property type="project" value="UniProtKB-KW"/>
</dbReference>
<dbReference type="Pfam" id="PF14260">
    <property type="entry name" value="zf-C4pol"/>
    <property type="match status" value="1"/>
</dbReference>
<evidence type="ECO:0000256" key="22">
    <source>
        <dbReference type="SAM" id="MobiDB-lite"/>
    </source>
</evidence>
<evidence type="ECO:0000256" key="8">
    <source>
        <dbReference type="ARBA" id="ARBA00022723"/>
    </source>
</evidence>
<dbReference type="InterPro" id="IPR056435">
    <property type="entry name" value="DPOD/Z_N"/>
</dbReference>
<keyword evidence="11 20" id="KW-0862">Zinc</keyword>
<dbReference type="GO" id="GO:0042276">
    <property type="term" value="P:error-prone translesion synthesis"/>
    <property type="evidence" value="ECO:0007669"/>
    <property type="project" value="TreeGrafter"/>
</dbReference>
<dbReference type="GO" id="GO:0051539">
    <property type="term" value="F:4 iron, 4 sulfur cluster binding"/>
    <property type="evidence" value="ECO:0007669"/>
    <property type="project" value="UniProtKB-KW"/>
</dbReference>
<keyword evidence="8 20" id="KW-0479">Metal-binding</keyword>
<comment type="catalytic activity">
    <reaction evidence="18 20">
        <text>DNA(n) + a 2'-deoxyribonucleoside 5'-triphosphate = DNA(n+1) + diphosphate</text>
        <dbReference type="Rhea" id="RHEA:22508"/>
        <dbReference type="Rhea" id="RHEA-COMP:17339"/>
        <dbReference type="Rhea" id="RHEA-COMP:17340"/>
        <dbReference type="ChEBI" id="CHEBI:33019"/>
        <dbReference type="ChEBI" id="CHEBI:61560"/>
        <dbReference type="ChEBI" id="CHEBI:173112"/>
        <dbReference type="EC" id="2.7.7.7"/>
    </reaction>
</comment>
<keyword evidence="7 20" id="KW-0235">DNA replication</keyword>
<dbReference type="CDD" id="cd05534">
    <property type="entry name" value="POLBc_zeta"/>
    <property type="match status" value="1"/>
</dbReference>
<evidence type="ECO:0000256" key="15">
    <source>
        <dbReference type="ARBA" id="ARBA00023125"/>
    </source>
</evidence>
<dbReference type="Gene3D" id="1.10.287.690">
    <property type="entry name" value="Helix hairpin bin"/>
    <property type="match status" value="1"/>
</dbReference>
<dbReference type="InterPro" id="IPR030559">
    <property type="entry name" value="PolZ_Rev3"/>
</dbReference>